<name>A0AAN7UIY9_9PEZI</name>
<sequence length="85" mass="9241">MDNAYLSAEASTTISTDTMPACQCCAMGKNNLSGFISTTANNCTRVFLCAGLISDLQSHARCEGRLFVVAHSPKIMEYVRNDMLK</sequence>
<comment type="caution">
    <text evidence="1">The sequence shown here is derived from an EMBL/GenBank/DDBJ whole genome shotgun (WGS) entry which is preliminary data.</text>
</comment>
<accession>A0AAN7UIY9</accession>
<protein>
    <submittedName>
        <fullName evidence="1">Uncharacterized protein</fullName>
    </submittedName>
</protein>
<dbReference type="EMBL" id="JAWHQM010000016">
    <property type="protein sequence ID" value="KAK5630493.1"/>
    <property type="molecule type" value="Genomic_DNA"/>
</dbReference>
<evidence type="ECO:0000313" key="2">
    <source>
        <dbReference type="Proteomes" id="UP001305414"/>
    </source>
</evidence>
<evidence type="ECO:0000313" key="1">
    <source>
        <dbReference type="EMBL" id="KAK5630493.1"/>
    </source>
</evidence>
<dbReference type="AlphaFoldDB" id="A0AAN7UIY9"/>
<organism evidence="1 2">
    <name type="scientific">Xylaria bambusicola</name>
    <dbReference type="NCBI Taxonomy" id="326684"/>
    <lineage>
        <taxon>Eukaryota</taxon>
        <taxon>Fungi</taxon>
        <taxon>Dikarya</taxon>
        <taxon>Ascomycota</taxon>
        <taxon>Pezizomycotina</taxon>
        <taxon>Sordariomycetes</taxon>
        <taxon>Xylariomycetidae</taxon>
        <taxon>Xylariales</taxon>
        <taxon>Xylariaceae</taxon>
        <taxon>Xylaria</taxon>
    </lineage>
</organism>
<proteinExistence type="predicted"/>
<gene>
    <name evidence="1" type="ORF">RRF57_006208</name>
</gene>
<reference evidence="1 2" key="1">
    <citation type="submission" date="2023-10" db="EMBL/GenBank/DDBJ databases">
        <title>Draft genome sequence of Xylaria bambusicola isolate GMP-LS, the root and basal stem rot pathogen of sugarcane in Indonesia.</title>
        <authorList>
            <person name="Selvaraj P."/>
            <person name="Muralishankar V."/>
            <person name="Muruganantham S."/>
            <person name="Sp S."/>
            <person name="Haryani S."/>
            <person name="Lau K.J.X."/>
            <person name="Naqvi N.I."/>
        </authorList>
    </citation>
    <scope>NUCLEOTIDE SEQUENCE [LARGE SCALE GENOMIC DNA]</scope>
    <source>
        <strain evidence="1">GMP-LS</strain>
    </source>
</reference>
<dbReference type="Proteomes" id="UP001305414">
    <property type="component" value="Unassembled WGS sequence"/>
</dbReference>
<keyword evidence="2" id="KW-1185">Reference proteome</keyword>